<dbReference type="EMBL" id="CM003105">
    <property type="protein sequence ID" value="KUI72200.1"/>
    <property type="molecule type" value="Genomic_DNA"/>
</dbReference>
<sequence>MADRPLAPSPVIKIKTNNLLSRTLKPDAPTCPAGPAGSLPRRDPTSTCDPAAVSVDGAGESRVVEVAIEIHGDGVVLDEEVSPPGDDVVVFIVNEEGGFGCHR</sequence>
<protein>
    <submittedName>
        <fullName evidence="2">Uncharacterized protein</fullName>
    </submittedName>
</protein>
<keyword evidence="3" id="KW-1185">Reference proteome</keyword>
<evidence type="ECO:0000256" key="1">
    <source>
        <dbReference type="SAM" id="MobiDB-lite"/>
    </source>
</evidence>
<evidence type="ECO:0000313" key="3">
    <source>
        <dbReference type="Proteomes" id="UP000078559"/>
    </source>
</evidence>
<dbReference type="AlphaFoldDB" id="A0A194W7Z2"/>
<accession>A0A194W7Z2</accession>
<evidence type="ECO:0000313" key="2">
    <source>
        <dbReference type="EMBL" id="KUI72200.1"/>
    </source>
</evidence>
<name>A0A194W7Z2_CYTMA</name>
<proteinExistence type="predicted"/>
<reference evidence="2" key="1">
    <citation type="submission" date="2014-12" db="EMBL/GenBank/DDBJ databases">
        <title>Genome Sequence of Valsa Canker Pathogens Uncovers a Specific Adaption of Colonization on Woody Bark.</title>
        <authorList>
            <person name="Yin Z."/>
            <person name="Liu H."/>
            <person name="Gao X."/>
            <person name="Li Z."/>
            <person name="Song N."/>
            <person name="Ke X."/>
            <person name="Dai Q."/>
            <person name="Wu Y."/>
            <person name="Sun Y."/>
            <person name="Xu J.-R."/>
            <person name="Kang Z.K."/>
            <person name="Wang L."/>
            <person name="Huang L."/>
        </authorList>
    </citation>
    <scope>NUCLEOTIDE SEQUENCE [LARGE SCALE GENOMIC DNA]</scope>
    <source>
        <strain evidence="2">03-8</strain>
    </source>
</reference>
<organism evidence="2 3">
    <name type="scientific">Cytospora mali</name>
    <name type="common">Apple Valsa canker fungus</name>
    <name type="synonym">Valsa mali</name>
    <dbReference type="NCBI Taxonomy" id="578113"/>
    <lineage>
        <taxon>Eukaryota</taxon>
        <taxon>Fungi</taxon>
        <taxon>Dikarya</taxon>
        <taxon>Ascomycota</taxon>
        <taxon>Pezizomycotina</taxon>
        <taxon>Sordariomycetes</taxon>
        <taxon>Sordariomycetidae</taxon>
        <taxon>Diaporthales</taxon>
        <taxon>Cytosporaceae</taxon>
        <taxon>Cytospora</taxon>
    </lineage>
</organism>
<feature type="region of interest" description="Disordered" evidence="1">
    <location>
        <begin position="23"/>
        <end position="53"/>
    </location>
</feature>
<gene>
    <name evidence="2" type="ORF">VM1G_07686</name>
</gene>
<dbReference type="Proteomes" id="UP000078559">
    <property type="component" value="Chromosome 8"/>
</dbReference>